<sequence>MNRSVVLGWCSQPARLGHKCDRHFDFTPLCNRTAPEKRFFGRYSGPTATIPNLPRRHDGYTAPPESGGDFFPGLGHQAKEKEAEKDFYLSLLSSASTKREVKSYLSRFKTQKSTSNDTHKPDPPHRVTPPHNLEPKTGLKTQSKLGVNLGNIFGDSATVENAPVFTQDPIHVRMEATPEKLHVALVELRKPQLLNDHILHGVGQTLSQLSRLGMSCCVVIDAGGSLDEMSHRHISTQQADRLSAAIDANHGPDSQRIDSAIAVSPESNMKVSVLSRNLLLSPLRQGHVVVVAPVGYTTDTQRAVPVPAGKIVLALTKELAGLEINSSPDEDAITTAGRAKYLQMEISLDRLIILDPSGGIPSLKERPHVFVNLEQEYDDIMGELSQKLNGTDYHTSSKPQDINEISPFHFGKSNPISKFVDEEVVPLPKESGGSGRTETVDDHLNNLTLLQQTLSYLPPSSSGIIVTPYEIATSPDETPDASTLSAVGTRRSRNPLIHNLLTDRPILSASLPIGRICARNGATPPSQTLATHSTFVKRGMPLTLLPDPRVRMWTPDNFGDHILTLDDSRIDLQRLVYLIEDSFDRKLDARRYIDRVNKRLAGLIIAGEYEGGAILTWETPPGVPDDGSEESRSRMVPYLDKFAVLKRSQGAGGVADIVFNAMVRTCFPNGVCWRSRADNPVNKWYFERSRGTWKLPGTNWTMFWTTDGVPENQQEFWDYEGVCRSIVPTWADNKQQVD</sequence>
<name>A0ACB8UZ76_9EURO</name>
<organism evidence="1">
    <name type="scientific">Ophidiomyces ophidiicola</name>
    <dbReference type="NCBI Taxonomy" id="1387563"/>
    <lineage>
        <taxon>Eukaryota</taxon>
        <taxon>Fungi</taxon>
        <taxon>Dikarya</taxon>
        <taxon>Ascomycota</taxon>
        <taxon>Pezizomycotina</taxon>
        <taxon>Eurotiomycetes</taxon>
        <taxon>Eurotiomycetidae</taxon>
        <taxon>Onygenales</taxon>
        <taxon>Onygenaceae</taxon>
        <taxon>Ophidiomyces</taxon>
    </lineage>
</organism>
<gene>
    <name evidence="1" type="primary">ARG2</name>
    <name evidence="1" type="ORF">LOY88_003149</name>
</gene>
<keyword evidence="1" id="KW-0808">Transferase</keyword>
<comment type="caution">
    <text evidence="1">The sequence shown here is derived from an EMBL/GenBank/DDBJ whole genome shotgun (WGS) entry which is preliminary data.</text>
</comment>
<keyword evidence="1" id="KW-0012">Acyltransferase</keyword>
<accession>A0ACB8UZ76</accession>
<protein>
    <submittedName>
        <fullName evidence="1">Amino-acid acetyltransferase, mitochondrial</fullName>
        <ecNumber evidence="1">2.3.1.1</ecNumber>
    </submittedName>
</protein>
<proteinExistence type="predicted"/>
<reference evidence="1" key="1">
    <citation type="journal article" date="2022" name="bioRxiv">
        <title>Population genetic analysis of Ophidiomyces ophidiicola, the causative agent of snake fungal disease, indicates recent introductions to the USA.</title>
        <authorList>
            <person name="Ladner J.T."/>
            <person name="Palmer J.M."/>
            <person name="Ettinger C.L."/>
            <person name="Stajich J.E."/>
            <person name="Farrell T.M."/>
            <person name="Glorioso B.M."/>
            <person name="Lawson B."/>
            <person name="Price S.J."/>
            <person name="Stengle A.G."/>
            <person name="Grear D.A."/>
            <person name="Lorch J.M."/>
        </authorList>
    </citation>
    <scope>NUCLEOTIDE SEQUENCE</scope>
    <source>
        <strain evidence="1">NWHC 24266-5</strain>
    </source>
</reference>
<evidence type="ECO:0000313" key="1">
    <source>
        <dbReference type="EMBL" id="KAI2387280.1"/>
    </source>
</evidence>
<dbReference type="EC" id="2.3.1.1" evidence="1"/>
<dbReference type="EMBL" id="JALBCA010000040">
    <property type="protein sequence ID" value="KAI2387280.1"/>
    <property type="molecule type" value="Genomic_DNA"/>
</dbReference>